<keyword evidence="4" id="KW-1185">Reference proteome</keyword>
<proteinExistence type="inferred from homology"/>
<comment type="similarity">
    <text evidence="1">Belongs to the YciI family.</text>
</comment>
<dbReference type="AlphaFoldDB" id="A0A8J3UH03"/>
<organism evidence="3 4">
    <name type="scientific">Planotetraspora phitsanulokensis</name>
    <dbReference type="NCBI Taxonomy" id="575192"/>
    <lineage>
        <taxon>Bacteria</taxon>
        <taxon>Bacillati</taxon>
        <taxon>Actinomycetota</taxon>
        <taxon>Actinomycetes</taxon>
        <taxon>Streptosporangiales</taxon>
        <taxon>Streptosporangiaceae</taxon>
        <taxon>Planotetraspora</taxon>
    </lineage>
</organism>
<dbReference type="RefSeq" id="WP_204077558.1">
    <property type="nucleotide sequence ID" value="NZ_BAABHI010000018.1"/>
</dbReference>
<sequence length="89" mass="10194">MKYVMFYDSGDDVASKSPAHFAAHRARLDEFHDQGTLLMVGTFGDPQNEGSMAVFTTREAAEEFAREDPFVLNGVVRNWYVREWNEIFA</sequence>
<dbReference type="Pfam" id="PF03795">
    <property type="entry name" value="YCII"/>
    <property type="match status" value="1"/>
</dbReference>
<dbReference type="EMBL" id="BOOP01000040">
    <property type="protein sequence ID" value="GII42119.1"/>
    <property type="molecule type" value="Genomic_DNA"/>
</dbReference>
<evidence type="ECO:0000256" key="1">
    <source>
        <dbReference type="ARBA" id="ARBA00007689"/>
    </source>
</evidence>
<dbReference type="InterPro" id="IPR011008">
    <property type="entry name" value="Dimeric_a/b-barrel"/>
</dbReference>
<name>A0A8J3UH03_9ACTN</name>
<gene>
    <name evidence="3" type="ORF">Pph01_71220</name>
</gene>
<evidence type="ECO:0000313" key="4">
    <source>
        <dbReference type="Proteomes" id="UP000622547"/>
    </source>
</evidence>
<dbReference type="SUPFAM" id="SSF54909">
    <property type="entry name" value="Dimeric alpha+beta barrel"/>
    <property type="match status" value="1"/>
</dbReference>
<dbReference type="Gene3D" id="3.30.70.1060">
    <property type="entry name" value="Dimeric alpha+beta barrel"/>
    <property type="match status" value="1"/>
</dbReference>
<dbReference type="InterPro" id="IPR005545">
    <property type="entry name" value="YCII"/>
</dbReference>
<comment type="caution">
    <text evidence="3">The sequence shown here is derived from an EMBL/GenBank/DDBJ whole genome shotgun (WGS) entry which is preliminary data.</text>
</comment>
<reference evidence="3 4" key="1">
    <citation type="submission" date="2021-01" db="EMBL/GenBank/DDBJ databases">
        <title>Whole genome shotgun sequence of Planotetraspora phitsanulokensis NBRC 104273.</title>
        <authorList>
            <person name="Komaki H."/>
            <person name="Tamura T."/>
        </authorList>
    </citation>
    <scope>NUCLEOTIDE SEQUENCE [LARGE SCALE GENOMIC DNA]</scope>
    <source>
        <strain evidence="3 4">NBRC 104273</strain>
    </source>
</reference>
<accession>A0A8J3UH03</accession>
<protein>
    <recommendedName>
        <fullName evidence="2">YCII-related domain-containing protein</fullName>
    </recommendedName>
</protein>
<feature type="domain" description="YCII-related" evidence="2">
    <location>
        <begin position="1"/>
        <end position="85"/>
    </location>
</feature>
<evidence type="ECO:0000259" key="2">
    <source>
        <dbReference type="Pfam" id="PF03795"/>
    </source>
</evidence>
<dbReference type="Proteomes" id="UP000622547">
    <property type="component" value="Unassembled WGS sequence"/>
</dbReference>
<evidence type="ECO:0000313" key="3">
    <source>
        <dbReference type="EMBL" id="GII42119.1"/>
    </source>
</evidence>